<evidence type="ECO:0000256" key="2">
    <source>
        <dbReference type="ARBA" id="ARBA00022771"/>
    </source>
</evidence>
<sequence length="178" mass="19884">MATRGRPRVTPRPVFIVGGGGGGGAGGARVVFYLNGDPLPPHTQLFCNAKCGFFAAASFMSFQQCEFNFGKRPFLHPPQDIAFQSFNDHAYLNHSDKIILPRHIRLQKLRAMSVEEGACTLCFDESATILLLPCHHRGFCERCSLQLEICPMCRCNIEQRQEADDTPTDKQQQQQQIA</sequence>
<dbReference type="SMART" id="SM00184">
    <property type="entry name" value="RING"/>
    <property type="match status" value="1"/>
</dbReference>
<dbReference type="PANTHER" id="PTHR13363:SF6">
    <property type="entry name" value="RING FINGER AND SPRY DOMAIN-CONTAINING PROTEIN 1"/>
    <property type="match status" value="1"/>
</dbReference>
<accession>A0AAE1EHR3</accession>
<proteinExistence type="predicted"/>
<dbReference type="Gene3D" id="2.60.120.920">
    <property type="match status" value="1"/>
</dbReference>
<name>A0AAE1EHR3_PETCI</name>
<evidence type="ECO:0000256" key="4">
    <source>
        <dbReference type="PROSITE-ProRule" id="PRU00175"/>
    </source>
</evidence>
<keyword evidence="2 4" id="KW-0863">Zinc-finger</keyword>
<dbReference type="GO" id="GO:0008270">
    <property type="term" value="F:zinc ion binding"/>
    <property type="evidence" value="ECO:0007669"/>
    <property type="project" value="UniProtKB-KW"/>
</dbReference>
<keyword evidence="3" id="KW-0862">Zinc</keyword>
<evidence type="ECO:0000313" key="6">
    <source>
        <dbReference type="EMBL" id="KAK3851893.1"/>
    </source>
</evidence>
<dbReference type="Gene3D" id="3.30.40.10">
    <property type="entry name" value="Zinc/RING finger domain, C3HC4 (zinc finger)"/>
    <property type="match status" value="1"/>
</dbReference>
<evidence type="ECO:0000313" key="7">
    <source>
        <dbReference type="Proteomes" id="UP001286313"/>
    </source>
</evidence>
<dbReference type="SUPFAM" id="SSF57850">
    <property type="entry name" value="RING/U-box"/>
    <property type="match status" value="1"/>
</dbReference>
<protein>
    <recommendedName>
        <fullName evidence="5">RING-type domain-containing protein</fullName>
    </recommendedName>
</protein>
<gene>
    <name evidence="6" type="ORF">Pcinc_041491</name>
</gene>
<feature type="domain" description="RING-type" evidence="5">
    <location>
        <begin position="119"/>
        <end position="154"/>
    </location>
</feature>
<dbReference type="GO" id="GO:0005737">
    <property type="term" value="C:cytoplasm"/>
    <property type="evidence" value="ECO:0007669"/>
    <property type="project" value="TreeGrafter"/>
</dbReference>
<dbReference type="GO" id="GO:0004842">
    <property type="term" value="F:ubiquitin-protein transferase activity"/>
    <property type="evidence" value="ECO:0007669"/>
    <property type="project" value="InterPro"/>
</dbReference>
<dbReference type="AlphaFoldDB" id="A0AAE1EHR3"/>
<dbReference type="InterPro" id="IPR045129">
    <property type="entry name" value="RNF123/RKP/RSPRY1"/>
</dbReference>
<dbReference type="InterPro" id="IPR013083">
    <property type="entry name" value="Znf_RING/FYVE/PHD"/>
</dbReference>
<dbReference type="InterPro" id="IPR001841">
    <property type="entry name" value="Znf_RING"/>
</dbReference>
<keyword evidence="7" id="KW-1185">Reference proteome</keyword>
<organism evidence="6 7">
    <name type="scientific">Petrolisthes cinctipes</name>
    <name type="common">Flat porcelain crab</name>
    <dbReference type="NCBI Taxonomy" id="88211"/>
    <lineage>
        <taxon>Eukaryota</taxon>
        <taxon>Metazoa</taxon>
        <taxon>Ecdysozoa</taxon>
        <taxon>Arthropoda</taxon>
        <taxon>Crustacea</taxon>
        <taxon>Multicrustacea</taxon>
        <taxon>Malacostraca</taxon>
        <taxon>Eumalacostraca</taxon>
        <taxon>Eucarida</taxon>
        <taxon>Decapoda</taxon>
        <taxon>Pleocyemata</taxon>
        <taxon>Anomura</taxon>
        <taxon>Galatheoidea</taxon>
        <taxon>Porcellanidae</taxon>
        <taxon>Petrolisthes</taxon>
    </lineage>
</organism>
<dbReference type="InterPro" id="IPR043136">
    <property type="entry name" value="B30.2/SPRY_sf"/>
</dbReference>
<dbReference type="Pfam" id="PF13920">
    <property type="entry name" value="zf-C3HC4_3"/>
    <property type="match status" value="1"/>
</dbReference>
<evidence type="ECO:0000259" key="5">
    <source>
        <dbReference type="PROSITE" id="PS50089"/>
    </source>
</evidence>
<evidence type="ECO:0000256" key="1">
    <source>
        <dbReference type="ARBA" id="ARBA00022723"/>
    </source>
</evidence>
<evidence type="ECO:0000256" key="3">
    <source>
        <dbReference type="ARBA" id="ARBA00022833"/>
    </source>
</evidence>
<keyword evidence="1" id="KW-0479">Metal-binding</keyword>
<dbReference type="GO" id="GO:0051603">
    <property type="term" value="P:proteolysis involved in protein catabolic process"/>
    <property type="evidence" value="ECO:0007669"/>
    <property type="project" value="TreeGrafter"/>
</dbReference>
<dbReference type="PROSITE" id="PS50089">
    <property type="entry name" value="ZF_RING_2"/>
    <property type="match status" value="1"/>
</dbReference>
<dbReference type="PANTHER" id="PTHR13363">
    <property type="entry name" value="RING FINGER AND SRY DOMAIN-CONTAINING"/>
    <property type="match status" value="1"/>
</dbReference>
<comment type="caution">
    <text evidence="6">The sequence shown here is derived from an EMBL/GenBank/DDBJ whole genome shotgun (WGS) entry which is preliminary data.</text>
</comment>
<reference evidence="6" key="1">
    <citation type="submission" date="2023-10" db="EMBL/GenBank/DDBJ databases">
        <title>Genome assemblies of two species of porcelain crab, Petrolisthes cinctipes and Petrolisthes manimaculis (Anomura: Porcellanidae).</title>
        <authorList>
            <person name="Angst P."/>
        </authorList>
    </citation>
    <scope>NUCLEOTIDE SEQUENCE</scope>
    <source>
        <strain evidence="6">PB745_01</strain>
        <tissue evidence="6">Gill</tissue>
    </source>
</reference>
<dbReference type="Proteomes" id="UP001286313">
    <property type="component" value="Unassembled WGS sequence"/>
</dbReference>
<dbReference type="EMBL" id="JAWQEG010007679">
    <property type="protein sequence ID" value="KAK3851893.1"/>
    <property type="molecule type" value="Genomic_DNA"/>
</dbReference>